<dbReference type="CDD" id="cd08347">
    <property type="entry name" value="PcpA_C_like"/>
    <property type="match status" value="1"/>
</dbReference>
<dbReference type="Gene3D" id="3.10.180.10">
    <property type="entry name" value="2,3-Dihydroxybiphenyl 1,2-Dioxygenase, domain 1"/>
    <property type="match status" value="2"/>
</dbReference>
<dbReference type="PANTHER" id="PTHR36110:SF2">
    <property type="entry name" value="RING-CLEAVING DIOXYGENASE MHQE-RELATED"/>
    <property type="match status" value="1"/>
</dbReference>
<dbReference type="KEGG" id="lacs:H4075_06960"/>
<dbReference type="PANTHER" id="PTHR36110">
    <property type="entry name" value="RING-CLEAVING DIOXYGENASE MHQE-RELATED"/>
    <property type="match status" value="1"/>
</dbReference>
<dbReference type="Pfam" id="PF00903">
    <property type="entry name" value="Glyoxalase"/>
    <property type="match status" value="1"/>
</dbReference>
<dbReference type="Proteomes" id="UP000515344">
    <property type="component" value="Chromosome"/>
</dbReference>
<keyword evidence="3" id="KW-1185">Reference proteome</keyword>
<dbReference type="InterPro" id="IPR004360">
    <property type="entry name" value="Glyas_Fos-R_dOase_dom"/>
</dbReference>
<dbReference type="EMBL" id="CP060007">
    <property type="protein sequence ID" value="QNA45924.1"/>
    <property type="molecule type" value="Genomic_DNA"/>
</dbReference>
<keyword evidence="2" id="KW-0560">Oxidoreductase</keyword>
<dbReference type="InterPro" id="IPR029068">
    <property type="entry name" value="Glyas_Bleomycin-R_OHBP_Dase"/>
</dbReference>
<evidence type="ECO:0000313" key="2">
    <source>
        <dbReference type="EMBL" id="QNA45924.1"/>
    </source>
</evidence>
<accession>A0A7G5XKC1</accession>
<name>A0A7G5XKC1_9BACT</name>
<evidence type="ECO:0000313" key="3">
    <source>
        <dbReference type="Proteomes" id="UP000515344"/>
    </source>
</evidence>
<organism evidence="2 3">
    <name type="scientific">Lacibacter sediminis</name>
    <dbReference type="NCBI Taxonomy" id="2760713"/>
    <lineage>
        <taxon>Bacteria</taxon>
        <taxon>Pseudomonadati</taxon>
        <taxon>Bacteroidota</taxon>
        <taxon>Chitinophagia</taxon>
        <taxon>Chitinophagales</taxon>
        <taxon>Chitinophagaceae</taxon>
        <taxon>Lacibacter</taxon>
    </lineage>
</organism>
<dbReference type="RefSeq" id="WP_182805400.1">
    <property type="nucleotide sequence ID" value="NZ_CP060007.1"/>
</dbReference>
<dbReference type="InterPro" id="IPR037523">
    <property type="entry name" value="VOC_core"/>
</dbReference>
<protein>
    <submittedName>
        <fullName evidence="2">Ring-cleaving dioxygenase</fullName>
    </submittedName>
</protein>
<dbReference type="AlphaFoldDB" id="A0A7G5XKC1"/>
<proteinExistence type="predicted"/>
<feature type="domain" description="VOC" evidence="1">
    <location>
        <begin position="154"/>
        <end position="273"/>
    </location>
</feature>
<dbReference type="SUPFAM" id="SSF54593">
    <property type="entry name" value="Glyoxalase/Bleomycin resistance protein/Dihydroxybiphenyl dioxygenase"/>
    <property type="match status" value="1"/>
</dbReference>
<dbReference type="PROSITE" id="PS51819">
    <property type="entry name" value="VOC"/>
    <property type="match status" value="2"/>
</dbReference>
<gene>
    <name evidence="2" type="ORF">H4075_06960</name>
</gene>
<feature type="domain" description="VOC" evidence="1">
    <location>
        <begin position="7"/>
        <end position="133"/>
    </location>
</feature>
<dbReference type="InterPro" id="IPR052537">
    <property type="entry name" value="Extradiol_RC_dioxygenase"/>
</dbReference>
<reference evidence="3" key="1">
    <citation type="submission" date="2020-08" db="EMBL/GenBank/DDBJ databases">
        <title>Lacibacter sp. S13-6-6 genome sequencing.</title>
        <authorList>
            <person name="Jin L."/>
        </authorList>
    </citation>
    <scope>NUCLEOTIDE SEQUENCE [LARGE SCALE GENOMIC DNA]</scope>
    <source>
        <strain evidence="3">S13-6-6</strain>
    </source>
</reference>
<keyword evidence="2" id="KW-0223">Dioxygenase</keyword>
<evidence type="ECO:0000259" key="1">
    <source>
        <dbReference type="PROSITE" id="PS51819"/>
    </source>
</evidence>
<dbReference type="GO" id="GO:0051213">
    <property type="term" value="F:dioxygenase activity"/>
    <property type="evidence" value="ECO:0007669"/>
    <property type="project" value="UniProtKB-KW"/>
</dbReference>
<sequence>MNQLITGLHHVTAMASDAQKNVDFYAGLLGLRMVKKTINFDAPDIYHLYYGNEDGSPGTIMTFFPFPGLVKGRKGKGQLTVTSFSIPENSLEYWMNRFKKFNVPFEDPQERFENESFIYFEDGDGLGIELVANKTDERKGFTYGQIPAEHAVKGFYSVSLAEEGYEKTAGLLTEQMDHKLVAEKGNRFRFSASGKPGDLVDVICSPDSLRGLGGSGTVHHVAFATATDESQLTFREKVNGLGVVNTTPVLDRQYFHSIYFREPGGVLFEVATNPPGFAIDEPKEHLGESLKLPPWEEPNRDVIEKLLTPVEVDIEKFRD</sequence>